<evidence type="ECO:0000313" key="2">
    <source>
        <dbReference type="Proteomes" id="UP000028549"/>
    </source>
</evidence>
<protein>
    <submittedName>
        <fullName evidence="1">Thiamine biosynthesis protein ThiS</fullName>
    </submittedName>
</protein>
<dbReference type="PANTHER" id="PTHR34472:SF1">
    <property type="entry name" value="SULFUR CARRIER PROTEIN THIS"/>
    <property type="match status" value="1"/>
</dbReference>
<dbReference type="STRING" id="246786.GS18_0200415"/>
<dbReference type="RefSeq" id="WP_029565150.1">
    <property type="nucleotide sequence ID" value="NZ_JNVC02000001.1"/>
</dbReference>
<dbReference type="SUPFAM" id="SSF54285">
    <property type="entry name" value="MoaD/ThiS"/>
    <property type="match status" value="1"/>
</dbReference>
<dbReference type="EMBL" id="JNVC02000001">
    <property type="protein sequence ID" value="KEZ53494.1"/>
    <property type="molecule type" value="Genomic_DNA"/>
</dbReference>
<dbReference type="InterPro" id="IPR016155">
    <property type="entry name" value="Mopterin_synth/thiamin_S_b"/>
</dbReference>
<gene>
    <name evidence="1" type="ORF">GS18_0200415</name>
</gene>
<dbReference type="AlphaFoldDB" id="A0A084H1N2"/>
<dbReference type="InterPro" id="IPR010035">
    <property type="entry name" value="Thi_S"/>
</dbReference>
<reference evidence="1 2" key="1">
    <citation type="journal article" date="2005" name="Int. J. Syst. Evol. Microbiol.">
        <title>Bacillus cibi sp. nov., isolated from jeotgal, a traditional Korean fermented seafood.</title>
        <authorList>
            <person name="Yoon J.H."/>
            <person name="Lee C.H."/>
            <person name="Oh T.K."/>
        </authorList>
    </citation>
    <scope>NUCLEOTIDE SEQUENCE [LARGE SCALE GENOMIC DNA]</scope>
    <source>
        <strain evidence="1 2">DSM 16189</strain>
    </source>
</reference>
<dbReference type="InterPro" id="IPR012675">
    <property type="entry name" value="Beta-grasp_dom_sf"/>
</dbReference>
<comment type="caution">
    <text evidence="1">The sequence shown here is derived from an EMBL/GenBank/DDBJ whole genome shotgun (WGS) entry which is preliminary data.</text>
</comment>
<dbReference type="Pfam" id="PF02597">
    <property type="entry name" value="ThiS"/>
    <property type="match status" value="1"/>
</dbReference>
<dbReference type="Gene3D" id="3.10.20.30">
    <property type="match status" value="1"/>
</dbReference>
<organism evidence="1 2">
    <name type="scientific">Metabacillus indicus</name>
    <name type="common">Bacillus indicus</name>
    <dbReference type="NCBI Taxonomy" id="246786"/>
    <lineage>
        <taxon>Bacteria</taxon>
        <taxon>Bacillati</taxon>
        <taxon>Bacillota</taxon>
        <taxon>Bacilli</taxon>
        <taxon>Bacillales</taxon>
        <taxon>Bacillaceae</taxon>
        <taxon>Metabacillus</taxon>
    </lineage>
</organism>
<dbReference type="PANTHER" id="PTHR34472">
    <property type="entry name" value="SULFUR CARRIER PROTEIN THIS"/>
    <property type="match status" value="1"/>
</dbReference>
<dbReference type="InterPro" id="IPR003749">
    <property type="entry name" value="ThiS/MoaD-like"/>
</dbReference>
<accession>A0A084H1N2</accession>
<dbReference type="OrthoDB" id="9798559at2"/>
<dbReference type="NCBIfam" id="TIGR01683">
    <property type="entry name" value="thiS"/>
    <property type="match status" value="1"/>
</dbReference>
<dbReference type="CDD" id="cd00565">
    <property type="entry name" value="Ubl_ThiS"/>
    <property type="match status" value="1"/>
</dbReference>
<proteinExistence type="predicted"/>
<name>A0A084H1N2_METID</name>
<sequence length="67" mass="7601">MKIRLNGSTAELDPHIKTMEDLLAFYQLIHKTVMIEHNETILDKESYDSVILKDGDVLEMVHFVGGG</sequence>
<keyword evidence="2" id="KW-1185">Reference proteome</keyword>
<evidence type="ECO:0000313" key="1">
    <source>
        <dbReference type="EMBL" id="KEZ53494.1"/>
    </source>
</evidence>
<dbReference type="Proteomes" id="UP000028549">
    <property type="component" value="Unassembled WGS sequence"/>
</dbReference>